<feature type="domain" description="RSE1/DDB1/CPSF1 second beta-propeller" evidence="3">
    <location>
        <begin position="403"/>
        <end position="699"/>
    </location>
</feature>
<evidence type="ECO:0000313" key="5">
    <source>
        <dbReference type="Proteomes" id="UP001219567"/>
    </source>
</evidence>
<dbReference type="GO" id="GO:0005634">
    <property type="term" value="C:nucleus"/>
    <property type="evidence" value="ECO:0007669"/>
    <property type="project" value="InterPro"/>
</dbReference>
<feature type="compositionally biased region" description="Basic and acidic residues" evidence="1">
    <location>
        <begin position="197"/>
        <end position="210"/>
    </location>
</feature>
<dbReference type="PANTHER" id="PTHR10644">
    <property type="entry name" value="DNA REPAIR/RNA PROCESSING CPSF FAMILY"/>
    <property type="match status" value="1"/>
</dbReference>
<dbReference type="InterPro" id="IPR058543">
    <property type="entry name" value="Beta-prop_RSE1/DDB1/CPSF1_2nd"/>
</dbReference>
<feature type="domain" description="RSE1/DDB1/CPSF1 C-terminal" evidence="2">
    <location>
        <begin position="774"/>
        <end position="1092"/>
    </location>
</feature>
<dbReference type="InterPro" id="IPR015943">
    <property type="entry name" value="WD40/YVTN_repeat-like_dom_sf"/>
</dbReference>
<evidence type="ECO:0000259" key="2">
    <source>
        <dbReference type="Pfam" id="PF03178"/>
    </source>
</evidence>
<reference evidence="4 5" key="1">
    <citation type="submission" date="2023-03" db="EMBL/GenBank/DDBJ databases">
        <title>Mating type loci evolution in Malassezia.</title>
        <authorList>
            <person name="Coelho M.A."/>
        </authorList>
    </citation>
    <scope>NUCLEOTIDE SEQUENCE [LARGE SCALE GENOMIC DNA]</scope>
    <source>
        <strain evidence="4 5">CBS 9725</strain>
    </source>
</reference>
<protein>
    <recommendedName>
        <fullName evidence="6">DNA damage-binding protein 1</fullName>
    </recommendedName>
</protein>
<dbReference type="InterPro" id="IPR050358">
    <property type="entry name" value="RSE1/DDB1/CFT1"/>
</dbReference>
<dbReference type="Proteomes" id="UP001219567">
    <property type="component" value="Chromosome 2"/>
</dbReference>
<dbReference type="EMBL" id="CP119944">
    <property type="protein sequence ID" value="WFC99198.1"/>
    <property type="molecule type" value="Genomic_DNA"/>
</dbReference>
<evidence type="ECO:0000259" key="3">
    <source>
        <dbReference type="Pfam" id="PF23726"/>
    </source>
</evidence>
<dbReference type="Pfam" id="PF23726">
    <property type="entry name" value="Beta-prop_RSE1_2nd"/>
    <property type="match status" value="1"/>
</dbReference>
<dbReference type="InterPro" id="IPR004871">
    <property type="entry name" value="RSE1/DDB1/CPSF1_C"/>
</dbReference>
<dbReference type="Gene3D" id="1.10.150.910">
    <property type="match status" value="1"/>
</dbReference>
<organism evidence="4 5">
    <name type="scientific">Malassezia yamatoensis</name>
    <dbReference type="NCBI Taxonomy" id="253288"/>
    <lineage>
        <taxon>Eukaryota</taxon>
        <taxon>Fungi</taxon>
        <taxon>Dikarya</taxon>
        <taxon>Basidiomycota</taxon>
        <taxon>Ustilaginomycotina</taxon>
        <taxon>Malasseziomycetes</taxon>
        <taxon>Malasseziales</taxon>
        <taxon>Malasseziaceae</taxon>
        <taxon>Malassezia</taxon>
    </lineage>
</organism>
<dbReference type="Pfam" id="PF03178">
    <property type="entry name" value="CPSF_A"/>
    <property type="match status" value="1"/>
</dbReference>
<dbReference type="Gene3D" id="2.130.10.10">
    <property type="entry name" value="YVTN repeat-like/Quinoprotein amine dehydrogenase"/>
    <property type="match status" value="2"/>
</dbReference>
<keyword evidence="5" id="KW-1185">Reference proteome</keyword>
<feature type="compositionally biased region" description="Polar residues" evidence="1">
    <location>
        <begin position="44"/>
        <end position="53"/>
    </location>
</feature>
<dbReference type="GO" id="GO:0003676">
    <property type="term" value="F:nucleic acid binding"/>
    <property type="evidence" value="ECO:0007669"/>
    <property type="project" value="InterPro"/>
</dbReference>
<name>A0AAJ5YR95_9BASI</name>
<evidence type="ECO:0000313" key="4">
    <source>
        <dbReference type="EMBL" id="WFC99198.1"/>
    </source>
</evidence>
<accession>A0AAJ5YR95</accession>
<gene>
    <name evidence="4" type="ORF">MYAM1_001942</name>
</gene>
<feature type="region of interest" description="Disordered" evidence="1">
    <location>
        <begin position="43"/>
        <end position="94"/>
    </location>
</feature>
<evidence type="ECO:0008006" key="6">
    <source>
        <dbReference type="Google" id="ProtNLM"/>
    </source>
</evidence>
<proteinExistence type="predicted"/>
<feature type="region of interest" description="Disordered" evidence="1">
    <location>
        <begin position="187"/>
        <end position="211"/>
    </location>
</feature>
<sequence>MLHSTFLAQREKDAPSVLALLSVSSKPSQIPGYGVQGMPVLSFHTPNLDTQQMDPVPWGSRRTPPPASQAAPETQPARRHGREKRPAAVGQAMDAADFDRREKEWLQDPVVNAHVPLPSDDARTAHLLSAVPASAGGGVLVFCANSIIYVPPPSLESVHELRKAKRHSKEKRRMSSGKEVTIEARNLARNTSKRRKIPEEPSMKHGKSLEIDQDLEDSRNLATEDNAFKLVHLRLNKSVTIASATVIEKENEASPELVAQLVLGATDGALYQLDLLSKLHDESSHDLSATPPLSSSKLTKMRLHRLGTSSPTTGYQSLTNLGERFVHINSAISDSTLVHIGKSLVERYRWPSLGPIVDFVVDQDDFNSDSATSANRRVVTCSGTGPSCSLRVFWNGAGIIDYAQINVPKCLSTHAIPQGSLDKPSELLVLCYATHTRILNLQDQLKDVTSSFLALGAPLQTRAVLVRAWEHESCVWVIVTAKMVAAVFPDSIISWRPNADEEIVVANANRNGELLIGLNNNSVAHLRLANQEWSQLGSMKFAGEIASLALPDDPAINWGLVGLWDPCQVHVVSLAKLESVLVGSSSHIEVPALPVSLLVHKFGHDNYAYLFLALSNGEVKIYQLFSEFASQTTTEIRPVHTLSLGTQPVGLTSIYTHSSILPSGVIAYGKRSYIIYAEGEWLRYKALRLPNIRSICSVSLVPSASQLDSAPVFATLSGETLKFFGLKDLQGTDINTIPLGDYQPTSIAILRSVDSYAVTLWPQSQATSDQAAHGELRIVSQKDFTTSATYSLLGNERPNCVSNVLLDGHAFLVVGTGFFIEEQEEVTAGRILGLEVTRKKSLESEYDATEVQVQLAFSLDVPGNVYGVAPVANKLAAAINSQVITYAMDASNESLQIVSRWGGAFIASCLTPAQDNRTLVIGDAMRSLTVLEVNYSGVIKEVARDVDPYWTTAASTFNEAQQQFVGADIAMNLFVAGRVLSSAANSHEHGHVMRRMATFHYGDMINQLRPMDESHGASQLRARFCTAAGALGILCDVDSELSTLLSLIQRSMAKEMRVPGDIPWEEWRTARTDHRTAPPTDVLDSELLNAYIQCTGVQHERILALASHYARKLQLDLGPIRSSTVIDALNRIALVQ</sequence>
<evidence type="ECO:0000256" key="1">
    <source>
        <dbReference type="SAM" id="MobiDB-lite"/>
    </source>
</evidence>
<dbReference type="AlphaFoldDB" id="A0AAJ5YR95"/>